<feature type="compositionally biased region" description="Basic and acidic residues" evidence="1">
    <location>
        <begin position="31"/>
        <end position="42"/>
    </location>
</feature>
<keyword evidence="3" id="KW-1185">Reference proteome</keyword>
<evidence type="ECO:0000313" key="2">
    <source>
        <dbReference type="EMBL" id="MEW9919778.1"/>
    </source>
</evidence>
<feature type="compositionally biased region" description="Gly residues" evidence="1">
    <location>
        <begin position="52"/>
        <end position="255"/>
    </location>
</feature>
<evidence type="ECO:0000256" key="1">
    <source>
        <dbReference type="SAM" id="MobiDB-lite"/>
    </source>
</evidence>
<evidence type="ECO:0000313" key="3">
    <source>
        <dbReference type="Proteomes" id="UP001556098"/>
    </source>
</evidence>
<dbReference type="PANTHER" id="PTHR40903">
    <property type="entry name" value="GLYCINE-RICH CELL WALL STRUCTURAL PROTEIN 1-LIKE"/>
    <property type="match status" value="1"/>
</dbReference>
<dbReference type="Proteomes" id="UP001556098">
    <property type="component" value="Unassembled WGS sequence"/>
</dbReference>
<feature type="region of interest" description="Disordered" evidence="1">
    <location>
        <begin position="1"/>
        <end position="269"/>
    </location>
</feature>
<reference evidence="2 3" key="1">
    <citation type="submission" date="2024-07" db="EMBL/GenBank/DDBJ databases">
        <title>Marimonas sp.nov., isolated from tidal-flat sediment.</title>
        <authorList>
            <person name="Jayan J.N."/>
            <person name="Lee S.S."/>
        </authorList>
    </citation>
    <scope>NUCLEOTIDE SEQUENCE [LARGE SCALE GENOMIC DNA]</scope>
    <source>
        <strain evidence="2 3">MJW-29</strain>
    </source>
</reference>
<accession>A0ABV3RLB1</accession>
<dbReference type="RefSeq" id="WP_367877477.1">
    <property type="nucleotide sequence ID" value="NZ_JBFNXX010000005.1"/>
</dbReference>
<comment type="caution">
    <text evidence="2">The sequence shown here is derived from an EMBL/GenBank/DDBJ whole genome shotgun (WGS) entry which is preliminary data.</text>
</comment>
<dbReference type="PANTHER" id="PTHR40903:SF1">
    <property type="entry name" value="HYPHALLY REGULATED CELL WALL PROTEIN 3"/>
    <property type="match status" value="1"/>
</dbReference>
<proteinExistence type="predicted"/>
<protein>
    <submittedName>
        <fullName evidence="2">Uncharacterized protein</fullName>
    </submittedName>
</protein>
<sequence>MGRHFNFGGWQASSSKSYHNGGVEGKSFSKWYDKHLSKHFGDDNDDDDVKGSGSGGTKGSGSGGTKGSGSGGTKGSGSGGTKGSGSGGTKGSGSGDTKGSGSGGTRGSGSGGTKGSGSGGTKGSGSGGTKGSGSGGTMGSSSGGTKGSGSGGTKGSGSGGTKGSGSGGTKGSGSGGTKGSGSGGTMGSGSGGTKGSGSGGTMGSGSGGTKGSGSGGTRGSGSGGTKGSGSGGTMGSGSGGTKGSGSGGTNGGDPGTGPVDPGADDKTTYTYLMGEPGDIAVDVTTTPQGSLFFVVRQDGFDGNDQDIDGIVFDVADQSSLDELVIYPDENNQSQGDITDLQIGADSVTGLSNGASADGTYDVGLQFGTVPDEVTGNISQTNFTVSSADGSPVGFEDIDLNNMKVIVNSEAGTPSALGVTSSNAPDWTPAPTVADPEPTVEDIMALMTPMADDGMPASMDDSMADDELFEF</sequence>
<organism evidence="2 3">
    <name type="scientific">Sulfitobacter sediminis</name>
    <dbReference type="NCBI Taxonomy" id="3234186"/>
    <lineage>
        <taxon>Bacteria</taxon>
        <taxon>Pseudomonadati</taxon>
        <taxon>Pseudomonadota</taxon>
        <taxon>Alphaproteobacteria</taxon>
        <taxon>Rhodobacterales</taxon>
        <taxon>Roseobacteraceae</taxon>
        <taxon>Sulfitobacter</taxon>
    </lineage>
</organism>
<dbReference type="EMBL" id="JBFNXX010000005">
    <property type="protein sequence ID" value="MEW9919778.1"/>
    <property type="molecule type" value="Genomic_DNA"/>
</dbReference>
<name>A0ABV3RLB1_9RHOB</name>
<gene>
    <name evidence="2" type="ORF">AB2B41_09190</name>
</gene>